<geneLocation type="chloroplast" evidence="1"/>
<proteinExistence type="predicted"/>
<keyword evidence="1" id="KW-0150">Chloroplast</keyword>
<evidence type="ECO:0000313" key="1">
    <source>
        <dbReference type="EMBL" id="ARK14637.1"/>
    </source>
</evidence>
<dbReference type="GeneID" id="32890098"/>
<protein>
    <submittedName>
        <fullName evidence="1">Putative transposase</fullName>
    </submittedName>
</protein>
<sequence length="98" mass="11335">MGYPKFKSKKNSIQSYTSQNNKHCIRLVDNQIRFPKLGFFKFANLRKVTGKIIKAPVRCNPAGKYFVTVLADVNIELKLKNCRKLTKNWLISGFLELI</sequence>
<dbReference type="RefSeq" id="YP_009367650.1">
    <property type="nucleotide sequence ID" value="NC_034711.1"/>
</dbReference>
<name>A0A1W6EGW0_9CHLO</name>
<dbReference type="AlphaFoldDB" id="A0A1W6EGW0"/>
<gene>
    <name evidence="1" type="primary">orf98</name>
</gene>
<organism evidence="1">
    <name type="scientific">Pseudocharacium americanum</name>
    <dbReference type="NCBI Taxonomy" id="231080"/>
    <lineage>
        <taxon>Eukaryota</taxon>
        <taxon>Viridiplantae</taxon>
        <taxon>Chlorophyta</taxon>
        <taxon>core chlorophytes</taxon>
        <taxon>Ulvophyceae</taxon>
        <taxon>Ignatiales</taxon>
        <taxon>Ignatiaceae</taxon>
        <taxon>Pseudocharacium</taxon>
    </lineage>
</organism>
<dbReference type="EMBL" id="KY407658">
    <property type="protein sequence ID" value="ARK14637.1"/>
    <property type="molecule type" value="Genomic_DNA"/>
</dbReference>
<reference evidence="1" key="1">
    <citation type="journal article" date="2017" name="Sci. Rep.">
        <title>Divergent copies of the large inverted repeat in the chloroplast genomes of ulvophycean green algae.</title>
        <authorList>
            <person name="Turmel M."/>
            <person name="Otis C."/>
            <person name="Lemieux C."/>
        </authorList>
    </citation>
    <scope>NUCLEOTIDE SEQUENCE</scope>
</reference>
<keyword evidence="1" id="KW-0934">Plastid</keyword>
<accession>A0A1W6EGW0</accession>